<accession>A0A9Q0GTC5</accession>
<dbReference type="AlphaFoldDB" id="A0A9Q0GTC5"/>
<keyword evidence="3" id="KW-1185">Reference proteome</keyword>
<name>A0A9Q0GTC5_9MAGN</name>
<organism evidence="2 3">
    <name type="scientific">Protea cynaroides</name>
    <dbReference type="NCBI Taxonomy" id="273540"/>
    <lineage>
        <taxon>Eukaryota</taxon>
        <taxon>Viridiplantae</taxon>
        <taxon>Streptophyta</taxon>
        <taxon>Embryophyta</taxon>
        <taxon>Tracheophyta</taxon>
        <taxon>Spermatophyta</taxon>
        <taxon>Magnoliopsida</taxon>
        <taxon>Proteales</taxon>
        <taxon>Proteaceae</taxon>
        <taxon>Protea</taxon>
    </lineage>
</organism>
<gene>
    <name evidence="2" type="ORF">NE237_029538</name>
</gene>
<dbReference type="PANTHER" id="PTHR12482">
    <property type="entry name" value="LIPASE ROG1-RELATED-RELATED"/>
    <property type="match status" value="1"/>
</dbReference>
<dbReference type="EMBL" id="JAMYWD010000012">
    <property type="protein sequence ID" value="KAJ4952706.1"/>
    <property type="molecule type" value="Genomic_DNA"/>
</dbReference>
<evidence type="ECO:0000313" key="2">
    <source>
        <dbReference type="EMBL" id="KAJ4952706.1"/>
    </source>
</evidence>
<comment type="caution">
    <text evidence="2">The sequence shown here is derived from an EMBL/GenBank/DDBJ whole genome shotgun (WGS) entry which is preliminary data.</text>
</comment>
<dbReference type="Proteomes" id="UP001141806">
    <property type="component" value="Unassembled WGS sequence"/>
</dbReference>
<dbReference type="PANTHER" id="PTHR12482:SF14">
    <property type="entry name" value="LIPASE YOR059C ISOFORM X1"/>
    <property type="match status" value="1"/>
</dbReference>
<feature type="domain" description="DUF676" evidence="1">
    <location>
        <begin position="58"/>
        <end position="275"/>
    </location>
</feature>
<protein>
    <recommendedName>
        <fullName evidence="1">DUF676 domain-containing protein</fullName>
    </recommendedName>
</protein>
<dbReference type="InterPro" id="IPR007751">
    <property type="entry name" value="DUF676_lipase-like"/>
</dbReference>
<dbReference type="OrthoDB" id="273452at2759"/>
<dbReference type="InterPro" id="IPR044294">
    <property type="entry name" value="Lipase-like"/>
</dbReference>
<dbReference type="FunFam" id="3.40.50.1820:FF:000188">
    <property type="entry name" value="putative lipase ROG1 isoform X1"/>
    <property type="match status" value="1"/>
</dbReference>
<evidence type="ECO:0000313" key="3">
    <source>
        <dbReference type="Proteomes" id="UP001141806"/>
    </source>
</evidence>
<evidence type="ECO:0000259" key="1">
    <source>
        <dbReference type="Pfam" id="PF05057"/>
    </source>
</evidence>
<sequence length="380" mass="43294">MDRKINITGWIPLSEIQNQINLLSLSDIMDCGSEVNGLCSESINGGRDVWSSKDSASSVDHLVVMVNGILGSSTDWKFAAEQFVRTLPDKVVVHCSERNVSKMTLDGVDVMGERLAEEVVEVIKRKPDVRKISFIAHSMGGLVARYAIGRLYRPPKTEIVEDTHDEDSRGTIYGLEAINFITVATPHLGSRGNRQVPFLFGVTALEKTACRVAHWIFKRTGRHLFLTDLEEGKLPLLRRMVDDCEDLYFMSALRAFKRRVIYSNVGYDHMVGWRTSSIRRTSELPKWEDSLCEKYPHIVYEEYSKAKDCEQNIAVEDEGSDTLEEEMVRGLSRVSWEKVDVSFHSSRQRFAAHSVIQVKDHFMHLEGTDVIRHMIDHFIT</sequence>
<dbReference type="Pfam" id="PF05057">
    <property type="entry name" value="DUF676"/>
    <property type="match status" value="1"/>
</dbReference>
<dbReference type="InterPro" id="IPR029058">
    <property type="entry name" value="AB_hydrolase_fold"/>
</dbReference>
<reference evidence="2" key="1">
    <citation type="journal article" date="2023" name="Plant J.">
        <title>The genome of the king protea, Protea cynaroides.</title>
        <authorList>
            <person name="Chang J."/>
            <person name="Duong T.A."/>
            <person name="Schoeman C."/>
            <person name="Ma X."/>
            <person name="Roodt D."/>
            <person name="Barker N."/>
            <person name="Li Z."/>
            <person name="Van de Peer Y."/>
            <person name="Mizrachi E."/>
        </authorList>
    </citation>
    <scope>NUCLEOTIDE SEQUENCE</scope>
    <source>
        <tissue evidence="2">Young leaves</tissue>
    </source>
</reference>
<proteinExistence type="predicted"/>
<dbReference type="SUPFAM" id="SSF53474">
    <property type="entry name" value="alpha/beta-Hydrolases"/>
    <property type="match status" value="1"/>
</dbReference>
<dbReference type="Gene3D" id="3.40.50.1820">
    <property type="entry name" value="alpha/beta hydrolase"/>
    <property type="match status" value="1"/>
</dbReference>